<evidence type="ECO:0000313" key="2">
    <source>
        <dbReference type="Proteomes" id="UP000058925"/>
    </source>
</evidence>
<name>A0A654M1P4_9ARCH</name>
<dbReference type="EMBL" id="CP012850">
    <property type="protein sequence ID" value="ALI37097.1"/>
    <property type="molecule type" value="Genomic_DNA"/>
</dbReference>
<organism evidence="1 2">
    <name type="scientific">Candidatus Nitrosocosmicus oleophilus</name>
    <dbReference type="NCBI Taxonomy" id="1353260"/>
    <lineage>
        <taxon>Archaea</taxon>
        <taxon>Nitrososphaerota</taxon>
        <taxon>Nitrososphaeria</taxon>
        <taxon>Nitrososphaerales</taxon>
        <taxon>Nitrososphaeraceae</taxon>
        <taxon>Candidatus Nitrosocosmicus</taxon>
    </lineage>
</organism>
<dbReference type="KEGG" id="taa:NMY3_02908"/>
<protein>
    <submittedName>
        <fullName evidence="1">Uncharacterized protein</fullName>
    </submittedName>
</protein>
<sequence>MLKMTKIITNDQNTHHKKVSESITLRFDKAILNELRDESEQNMESVNTLLNQIVKSYIKWHKPSKIAGLIYINRFLYRDIVEQLPDETVREIANTYAQHYFMETIAMFDGDPSVSFYIHYLLTWLRISGFNYRIDKENKEHVTIKIQLDLGLQFSKYISVKIKSILETLKQTEVKVDFTNHLVIVQISRFRF</sequence>
<evidence type="ECO:0000313" key="1">
    <source>
        <dbReference type="EMBL" id="ALI37097.1"/>
    </source>
</evidence>
<reference evidence="2" key="1">
    <citation type="submission" date="2015-10" db="EMBL/GenBank/DDBJ databases">
        <title>Niche specialization of a soil ammonia-oxidizing archaeon, Candidatus Nitrosocosmicus oleophilus.</title>
        <authorList>
            <person name="Jung M.-Y."/>
            <person name="Rhee S.-K."/>
        </authorList>
    </citation>
    <scope>NUCLEOTIDE SEQUENCE [LARGE SCALE GENOMIC DNA]</scope>
    <source>
        <strain evidence="2">MY3</strain>
    </source>
</reference>
<dbReference type="AlphaFoldDB" id="A0A654M1P4"/>
<dbReference type="Proteomes" id="UP000058925">
    <property type="component" value="Chromosome"/>
</dbReference>
<keyword evidence="2" id="KW-1185">Reference proteome</keyword>
<accession>A0A654M1P4</accession>
<gene>
    <name evidence="1" type="ORF">NMY3_02908</name>
</gene>
<proteinExistence type="predicted"/>